<organism evidence="1">
    <name type="scientific">marine sediment metagenome</name>
    <dbReference type="NCBI Taxonomy" id="412755"/>
    <lineage>
        <taxon>unclassified sequences</taxon>
        <taxon>metagenomes</taxon>
        <taxon>ecological metagenomes</taxon>
    </lineage>
</organism>
<feature type="non-terminal residue" evidence="1">
    <location>
        <position position="1"/>
    </location>
</feature>
<dbReference type="EMBL" id="BARS01041566">
    <property type="protein sequence ID" value="GAG33622.1"/>
    <property type="molecule type" value="Genomic_DNA"/>
</dbReference>
<comment type="caution">
    <text evidence="1">The sequence shown here is derived from an EMBL/GenBank/DDBJ whole genome shotgun (WGS) entry which is preliminary data.</text>
</comment>
<protein>
    <submittedName>
        <fullName evidence="1">Uncharacterized protein</fullName>
    </submittedName>
</protein>
<evidence type="ECO:0000313" key="1">
    <source>
        <dbReference type="EMBL" id="GAG33622.1"/>
    </source>
</evidence>
<name>X0XE00_9ZZZZ</name>
<proteinExistence type="predicted"/>
<gene>
    <name evidence="1" type="ORF">S01H1_63196</name>
</gene>
<dbReference type="AlphaFoldDB" id="X0XE00"/>
<reference evidence="1" key="1">
    <citation type="journal article" date="2014" name="Front. Microbiol.">
        <title>High frequency of phylogenetically diverse reductive dehalogenase-homologous genes in deep subseafloor sedimentary metagenomes.</title>
        <authorList>
            <person name="Kawai M."/>
            <person name="Futagami T."/>
            <person name="Toyoda A."/>
            <person name="Takaki Y."/>
            <person name="Nishi S."/>
            <person name="Hori S."/>
            <person name="Arai W."/>
            <person name="Tsubouchi T."/>
            <person name="Morono Y."/>
            <person name="Uchiyama I."/>
            <person name="Ito T."/>
            <person name="Fujiyama A."/>
            <person name="Inagaki F."/>
            <person name="Takami H."/>
        </authorList>
    </citation>
    <scope>NUCLEOTIDE SEQUENCE</scope>
    <source>
        <strain evidence="1">Expedition CK06-06</strain>
    </source>
</reference>
<accession>X0XE00</accession>
<sequence length="235" mass="26759">SIQRTRPNDDYALRFEQHPDQPLILVLNTAEGERRWQATGFWQLHISQPEAVRNHLIPLVELLHPSWQLAATGAEIEDTLVRTQKAPARDEPDRALWSQLVAALGSAKFAERQSAQRELYESGQGVVPYLQSLDPKRLDAEQAARIRSIVESLSVNYEDRVDRVAAWLAGDERVWLALLDRDEAARRRIAAEQLGRLLGGTIDFDPDGTEEIRRQQIERLKSRLAPTRADAQPHR</sequence>